<comment type="similarity">
    <text evidence="6">Belongs to the RMI2 family.</text>
</comment>
<reference evidence="10 11" key="1">
    <citation type="submission" date="2020-06" db="EMBL/GenBank/DDBJ databases">
        <authorList>
            <consortium name="Wellcome Sanger Institute Data Sharing"/>
        </authorList>
    </citation>
    <scope>NUCLEOTIDE SEQUENCE [LARGE SCALE GENOMIC DNA]</scope>
</reference>
<dbReference type="AlphaFoldDB" id="A0A8C4AST1"/>
<organism evidence="10 11">
    <name type="scientific">Denticeps clupeoides</name>
    <name type="common">denticle herring</name>
    <dbReference type="NCBI Taxonomy" id="299321"/>
    <lineage>
        <taxon>Eukaryota</taxon>
        <taxon>Metazoa</taxon>
        <taxon>Chordata</taxon>
        <taxon>Craniata</taxon>
        <taxon>Vertebrata</taxon>
        <taxon>Euteleostomi</taxon>
        <taxon>Actinopterygii</taxon>
        <taxon>Neopterygii</taxon>
        <taxon>Teleostei</taxon>
        <taxon>Clupei</taxon>
        <taxon>Clupeiformes</taxon>
        <taxon>Denticipitoidei</taxon>
        <taxon>Denticipitidae</taxon>
        <taxon>Denticeps</taxon>
    </lineage>
</organism>
<evidence type="ECO:0000256" key="5">
    <source>
        <dbReference type="ARBA" id="ARBA00055932"/>
    </source>
</evidence>
<evidence type="ECO:0000313" key="11">
    <source>
        <dbReference type="Proteomes" id="UP000694580"/>
    </source>
</evidence>
<dbReference type="GO" id="GO:0006260">
    <property type="term" value="P:DNA replication"/>
    <property type="evidence" value="ECO:0007669"/>
    <property type="project" value="UniProtKB-KW"/>
</dbReference>
<dbReference type="Proteomes" id="UP000694580">
    <property type="component" value="Chromosome 7"/>
</dbReference>
<feature type="compositionally biased region" description="Polar residues" evidence="9">
    <location>
        <begin position="15"/>
        <end position="27"/>
    </location>
</feature>
<evidence type="ECO:0000256" key="9">
    <source>
        <dbReference type="SAM" id="MobiDB-lite"/>
    </source>
</evidence>
<dbReference type="InterPro" id="IPR032245">
    <property type="entry name" value="RMI2"/>
</dbReference>
<evidence type="ECO:0000256" key="2">
    <source>
        <dbReference type="ARBA" id="ARBA00022705"/>
    </source>
</evidence>
<name>A0A8C4AST1_9TELE</name>
<dbReference type="Ensembl" id="ENSDCDT00010044813.1">
    <property type="protein sequence ID" value="ENSDCDP00010035752.1"/>
    <property type="gene ID" value="ENSDCDG00010023268.1"/>
</dbReference>
<dbReference type="Ensembl" id="ENSDCDT00010044820.1">
    <property type="protein sequence ID" value="ENSDCDP00010035756.1"/>
    <property type="gene ID" value="ENSDCDG00010023268.1"/>
</dbReference>
<comment type="subcellular location">
    <subcellularLocation>
        <location evidence="1">Nucleus</location>
    </subcellularLocation>
</comment>
<dbReference type="OrthoDB" id="10024265at2759"/>
<sequence length="144" mass="15741">MDVPGKTRSPPVKVLSSQLRDGNSSTGPHGKAECRIKRLGPGRGTPLAVSVVWMQGTIVEVQPDHNSATLLDETGHFMVVGVNRIPKGNPCLAEGKYVMVMGLVQTHSPEPVLHAVKMADLSDNAQIHRKMWKYEVEDLQQNLP</sequence>
<dbReference type="PANTHER" id="PTHR33962:SF1">
    <property type="entry name" value="RECQ-MEDIATED GENOME INSTABILITY PROTEIN 2"/>
    <property type="match status" value="1"/>
</dbReference>
<comment type="subunit">
    <text evidence="7">Component of the RMI complex, containing at least TOP3A, RMI1 and RMI2. The RMI complex interacts with BLM.</text>
</comment>
<evidence type="ECO:0000256" key="7">
    <source>
        <dbReference type="ARBA" id="ARBA00065114"/>
    </source>
</evidence>
<keyword evidence="4" id="KW-0539">Nucleus</keyword>
<evidence type="ECO:0000256" key="8">
    <source>
        <dbReference type="ARBA" id="ARBA00069617"/>
    </source>
</evidence>
<dbReference type="FunFam" id="2.40.50.140:FF:000224">
    <property type="entry name" value="RecQ mediated genome instability 2"/>
    <property type="match status" value="1"/>
</dbReference>
<dbReference type="GO" id="GO:0006281">
    <property type="term" value="P:DNA repair"/>
    <property type="evidence" value="ECO:0007669"/>
    <property type="project" value="TreeGrafter"/>
</dbReference>
<dbReference type="GO" id="GO:0003677">
    <property type="term" value="F:DNA binding"/>
    <property type="evidence" value="ECO:0007669"/>
    <property type="project" value="UniProtKB-KW"/>
</dbReference>
<dbReference type="GO" id="GO:0005829">
    <property type="term" value="C:cytosol"/>
    <property type="evidence" value="ECO:0007669"/>
    <property type="project" value="TreeGrafter"/>
</dbReference>
<dbReference type="GO" id="GO:0043007">
    <property type="term" value="P:maintenance of rDNA"/>
    <property type="evidence" value="ECO:0007669"/>
    <property type="project" value="TreeGrafter"/>
</dbReference>
<dbReference type="InterPro" id="IPR012340">
    <property type="entry name" value="NA-bd_OB-fold"/>
</dbReference>
<reference evidence="10" key="2">
    <citation type="submission" date="2025-05" db="UniProtKB">
        <authorList>
            <consortium name="Ensembl"/>
        </authorList>
    </citation>
    <scope>IDENTIFICATION</scope>
</reference>
<dbReference type="GO" id="GO:0016607">
    <property type="term" value="C:nuclear speck"/>
    <property type="evidence" value="ECO:0007669"/>
    <property type="project" value="TreeGrafter"/>
</dbReference>
<dbReference type="Pfam" id="PF16100">
    <property type="entry name" value="RMI2"/>
    <property type="match status" value="1"/>
</dbReference>
<evidence type="ECO:0000313" key="10">
    <source>
        <dbReference type="Ensembl" id="ENSDCDP00010035752.1"/>
    </source>
</evidence>
<proteinExistence type="inferred from homology"/>
<evidence type="ECO:0000256" key="1">
    <source>
        <dbReference type="ARBA" id="ARBA00004123"/>
    </source>
</evidence>
<feature type="region of interest" description="Disordered" evidence="9">
    <location>
        <begin position="1"/>
        <end position="34"/>
    </location>
</feature>
<dbReference type="GO" id="GO:0033045">
    <property type="term" value="P:regulation of sister chromatid segregation"/>
    <property type="evidence" value="ECO:0007669"/>
    <property type="project" value="TreeGrafter"/>
</dbReference>
<keyword evidence="2" id="KW-0235">DNA replication</keyword>
<accession>A0A8C4AST1</accession>
<dbReference type="Gene3D" id="2.40.50.140">
    <property type="entry name" value="Nucleic acid-binding proteins"/>
    <property type="match status" value="1"/>
</dbReference>
<dbReference type="GO" id="GO:2000042">
    <property type="term" value="P:negative regulation of double-strand break repair via homologous recombination"/>
    <property type="evidence" value="ECO:0007669"/>
    <property type="project" value="TreeGrafter"/>
</dbReference>
<keyword evidence="11" id="KW-1185">Reference proteome</keyword>
<protein>
    <recommendedName>
        <fullName evidence="8">RecQ-mediated genome instability protein 2</fullName>
    </recommendedName>
</protein>
<dbReference type="GeneTree" id="ENSGT00390000001653"/>
<keyword evidence="3" id="KW-0238">DNA-binding</keyword>
<evidence type="ECO:0000256" key="6">
    <source>
        <dbReference type="ARBA" id="ARBA00061240"/>
    </source>
</evidence>
<evidence type="ECO:0000256" key="3">
    <source>
        <dbReference type="ARBA" id="ARBA00023125"/>
    </source>
</evidence>
<comment type="function">
    <text evidence="5">Essential component of the RMI complex, a complex that plays an important role in the processing of homologous recombination intermediates. It is required to regulate sister chromatid segregation and to limit DNA crossover. Essential for the stability, localization, and function of BLM, TOP3A, and complexes containing BLM. In the RMI complex, it is required to target BLM to chromatin and stress-induced nuclear foci and mitotic phosphorylation of BLM.</text>
</comment>
<gene>
    <name evidence="10" type="primary">RMI2</name>
</gene>
<dbReference type="PANTHER" id="PTHR33962">
    <property type="entry name" value="RECQ-MEDIATED GENOME INSTABILITY PROTEIN 2 RMI2"/>
    <property type="match status" value="1"/>
</dbReference>
<evidence type="ECO:0000256" key="4">
    <source>
        <dbReference type="ARBA" id="ARBA00023242"/>
    </source>
</evidence>